<dbReference type="Proteomes" id="UP000832034">
    <property type="component" value="Chromosome"/>
</dbReference>
<evidence type="ECO:0000313" key="1">
    <source>
        <dbReference type="EMBL" id="UOO91493.1"/>
    </source>
</evidence>
<dbReference type="EMBL" id="CP091512">
    <property type="protein sequence ID" value="UOO91493.1"/>
    <property type="molecule type" value="Genomic_DNA"/>
</dbReference>
<proteinExistence type="predicted"/>
<dbReference type="Gene3D" id="3.90.1480.10">
    <property type="entry name" value="Alpha-2,3-sialyltransferase"/>
    <property type="match status" value="1"/>
</dbReference>
<reference evidence="1" key="2">
    <citation type="journal article" date="2022" name="Res Sq">
        <title>Evolution of multicellular longitudinally dividing oral cavity symbionts (Neisseriaceae).</title>
        <authorList>
            <person name="Nyongesa S."/>
            <person name="Weber P."/>
            <person name="Bernet E."/>
            <person name="Pullido F."/>
            <person name="Nieckarz M."/>
            <person name="Delaby M."/>
            <person name="Nieves C."/>
            <person name="Viehboeck T."/>
            <person name="Krause N."/>
            <person name="Rivera-Millot A."/>
            <person name="Nakamura A."/>
            <person name="Vischer N."/>
            <person name="VanNieuwenhze M."/>
            <person name="Brun Y."/>
            <person name="Cava F."/>
            <person name="Bulgheresi S."/>
            <person name="Veyrier F."/>
        </authorList>
    </citation>
    <scope>NUCLEOTIDE SEQUENCE</scope>
    <source>
        <strain evidence="1">SAG 1488-6</strain>
    </source>
</reference>
<dbReference type="RefSeq" id="WP_019959053.1">
    <property type="nucleotide sequence ID" value="NZ_CP091512.1"/>
</dbReference>
<sequence>MNNIINIRSLSKRWYRYWHPSEWHHNDKIWRYVDIQRDEQGRLCEISCLGQVVEQISWQTLQTRQQRELVIVGSGLSALKINWDMLVDVDVLMVNGAVSLLDGRPHIQCHYYMVIDQGFVQDQMALMQPILQRPEVVFITTVFCLNKVYELLGRDGVKAQICILEERQKPVYQAKPSAEMLYQDSLLHPEQLYWQAHTAIGFGLDIQRGFVGGGTVVYPALQWAAAMAYRRVFLAGVDMKHFHQPRFYETEHNRLPTKLDADFKTVIEPSFALAAVLLQAKGIECLNLCVDSGLGDDIFQRVDGNHYCATSIAA</sequence>
<reference evidence="1" key="1">
    <citation type="submission" date="2021-12" db="EMBL/GenBank/DDBJ databases">
        <authorList>
            <person name="Veyrier F.J."/>
        </authorList>
    </citation>
    <scope>NUCLEOTIDE SEQUENCE</scope>
    <source>
        <strain evidence="1">SAG 1488-6</strain>
    </source>
</reference>
<evidence type="ECO:0000313" key="2">
    <source>
        <dbReference type="Proteomes" id="UP000832034"/>
    </source>
</evidence>
<gene>
    <name evidence="1" type="ORF">LVJ81_07390</name>
</gene>
<accession>A0ABY4E6U3</accession>
<name>A0ABY4E6U3_VITST</name>
<organism evidence="1 2">
    <name type="scientific">Vitreoscilla stercoraria</name>
    <dbReference type="NCBI Taxonomy" id="61"/>
    <lineage>
        <taxon>Bacteria</taxon>
        <taxon>Pseudomonadati</taxon>
        <taxon>Pseudomonadota</taxon>
        <taxon>Betaproteobacteria</taxon>
        <taxon>Neisseriales</taxon>
        <taxon>Neisseriaceae</taxon>
        <taxon>Vitreoscilla</taxon>
    </lineage>
</organism>
<keyword evidence="2" id="KW-1185">Reference proteome</keyword>
<protein>
    <submittedName>
        <fullName evidence="1">Uncharacterized protein</fullName>
    </submittedName>
</protein>